<dbReference type="EMBL" id="JAHQIW010000355">
    <property type="protein sequence ID" value="KAJ1347613.1"/>
    <property type="molecule type" value="Genomic_DNA"/>
</dbReference>
<evidence type="ECO:0000259" key="1">
    <source>
        <dbReference type="PROSITE" id="PS50948"/>
    </source>
</evidence>
<dbReference type="Pfam" id="PF00024">
    <property type="entry name" value="PAN_1"/>
    <property type="match status" value="2"/>
</dbReference>
<evidence type="ECO:0000313" key="2">
    <source>
        <dbReference type="EMBL" id="KAJ1347613.1"/>
    </source>
</evidence>
<reference evidence="2" key="1">
    <citation type="submission" date="2021-06" db="EMBL/GenBank/DDBJ databases">
        <title>Parelaphostrongylus tenuis whole genome reference sequence.</title>
        <authorList>
            <person name="Garwood T.J."/>
            <person name="Larsen P.A."/>
            <person name="Fountain-Jones N.M."/>
            <person name="Garbe J.R."/>
            <person name="Macchietto M.G."/>
            <person name="Kania S.A."/>
            <person name="Gerhold R.W."/>
            <person name="Richards J.E."/>
            <person name="Wolf T.M."/>
        </authorList>
    </citation>
    <scope>NUCLEOTIDE SEQUENCE</scope>
    <source>
        <strain evidence="2">MNPRO001-30</strain>
        <tissue evidence="2">Meninges</tissue>
    </source>
</reference>
<dbReference type="CDD" id="cd01099">
    <property type="entry name" value="PAN_AP_HGF"/>
    <property type="match status" value="1"/>
</dbReference>
<comment type="caution">
    <text evidence="2">The sequence shown here is derived from an EMBL/GenBank/DDBJ whole genome shotgun (WGS) entry which is preliminary data.</text>
</comment>
<gene>
    <name evidence="2" type="ORF">KIN20_002712</name>
</gene>
<dbReference type="PANTHER" id="PTHR47327">
    <property type="entry name" value="FI18240P1-RELATED"/>
    <property type="match status" value="1"/>
</dbReference>
<dbReference type="SMART" id="SM00473">
    <property type="entry name" value="PAN_AP"/>
    <property type="match status" value="2"/>
</dbReference>
<proteinExistence type="predicted"/>
<evidence type="ECO:0000313" key="3">
    <source>
        <dbReference type="Proteomes" id="UP001196413"/>
    </source>
</evidence>
<dbReference type="PROSITE" id="PS50948">
    <property type="entry name" value="PAN"/>
    <property type="match status" value="2"/>
</dbReference>
<sequence length="212" mass="24153">MERLDDSTEKSLPCFIRVEQRVLLGYEEQTIFGVDVGICLHSCLHMSSFYCASVNYDELKKMCTLNGGSVYFNDVELKNSTTDYYENECNHVQALQRIVSNTATLGPGTTRPTTCFEAMKNSVLLSFEGNLVENTESLDDCQAACAMNNRRCGSLNWIPHRRSCMLFNIGHDMKSVVFSPNVHFLINKCAGREETVNEQRKDEYYDERFDSS</sequence>
<dbReference type="AlphaFoldDB" id="A0AAD5M079"/>
<accession>A0AAD5M079</accession>
<dbReference type="Gene3D" id="3.50.4.10">
    <property type="entry name" value="Hepatocyte Growth Factor"/>
    <property type="match status" value="2"/>
</dbReference>
<dbReference type="PANTHER" id="PTHR47327:SF1">
    <property type="entry name" value="RE15579P"/>
    <property type="match status" value="1"/>
</dbReference>
<dbReference type="InterPro" id="IPR052774">
    <property type="entry name" value="Celegans_DevNeuronal_Protein"/>
</dbReference>
<organism evidence="2 3">
    <name type="scientific">Parelaphostrongylus tenuis</name>
    <name type="common">Meningeal worm</name>
    <dbReference type="NCBI Taxonomy" id="148309"/>
    <lineage>
        <taxon>Eukaryota</taxon>
        <taxon>Metazoa</taxon>
        <taxon>Ecdysozoa</taxon>
        <taxon>Nematoda</taxon>
        <taxon>Chromadorea</taxon>
        <taxon>Rhabditida</taxon>
        <taxon>Rhabditina</taxon>
        <taxon>Rhabditomorpha</taxon>
        <taxon>Strongyloidea</taxon>
        <taxon>Metastrongylidae</taxon>
        <taxon>Parelaphostrongylus</taxon>
    </lineage>
</organism>
<dbReference type="GO" id="GO:0009653">
    <property type="term" value="P:anatomical structure morphogenesis"/>
    <property type="evidence" value="ECO:0007669"/>
    <property type="project" value="TreeGrafter"/>
</dbReference>
<protein>
    <recommendedName>
        <fullName evidence="1">Apple domain-containing protein</fullName>
    </recommendedName>
</protein>
<feature type="domain" description="Apple" evidence="1">
    <location>
        <begin position="115"/>
        <end position="189"/>
    </location>
</feature>
<dbReference type="SUPFAM" id="SSF57414">
    <property type="entry name" value="Hairpin loop containing domain-like"/>
    <property type="match status" value="2"/>
</dbReference>
<dbReference type="InterPro" id="IPR003609">
    <property type="entry name" value="Pan_app"/>
</dbReference>
<feature type="domain" description="Apple" evidence="1">
    <location>
        <begin position="14"/>
        <end position="89"/>
    </location>
</feature>
<name>A0AAD5M079_PARTN</name>
<dbReference type="Proteomes" id="UP001196413">
    <property type="component" value="Unassembled WGS sequence"/>
</dbReference>
<keyword evidence="3" id="KW-1185">Reference proteome</keyword>